<dbReference type="EMBL" id="KI912110">
    <property type="protein sequence ID" value="ETS85626.1"/>
    <property type="molecule type" value="Genomic_DNA"/>
</dbReference>
<keyword evidence="2" id="KW-1133">Transmembrane helix</keyword>
<name>W3XK61_PESFW</name>
<sequence>MGTGASSSNQIPNHNYEQAPSVLSLAYLSTHPLSYVLTHPPFVLFATVIALLVYVVAQGRRHREEVRLLSLRVGQLGRDGEFVVQALQVNEERVERLGEGVDKVEDAVVEVSRAVREAIVGKMAATTTATAAMAAGSSVADRSERSARLRGRDSADVEMIVGTAPTVAGGTVAESVYRDHGYDTVDDEAGARHRGDTRSRYAESVYTVRGDDEYDDDWERRTMVTEVAPSSRRSGAGMEEKRRREEKIWSKGDWKGLEVFG</sequence>
<reference evidence="4" key="1">
    <citation type="journal article" date="2015" name="BMC Genomics">
        <title>Genomic and transcriptomic analysis of the endophytic fungus Pestalotiopsis fici reveals its lifestyle and high potential for synthesis of natural products.</title>
        <authorList>
            <person name="Wang X."/>
            <person name="Zhang X."/>
            <person name="Liu L."/>
            <person name="Xiang M."/>
            <person name="Wang W."/>
            <person name="Sun X."/>
            <person name="Che Y."/>
            <person name="Guo L."/>
            <person name="Liu G."/>
            <person name="Guo L."/>
            <person name="Wang C."/>
            <person name="Yin W.B."/>
            <person name="Stadler M."/>
            <person name="Zhang X."/>
            <person name="Liu X."/>
        </authorList>
    </citation>
    <scope>NUCLEOTIDE SEQUENCE [LARGE SCALE GENOMIC DNA]</scope>
    <source>
        <strain evidence="4">W106-1 / CGMCC3.15140</strain>
    </source>
</reference>
<proteinExistence type="predicted"/>
<evidence type="ECO:0000256" key="1">
    <source>
        <dbReference type="SAM" id="MobiDB-lite"/>
    </source>
</evidence>
<keyword evidence="4" id="KW-1185">Reference proteome</keyword>
<gene>
    <name evidence="3" type="ORF">PFICI_03651</name>
</gene>
<feature type="region of interest" description="Disordered" evidence="1">
    <location>
        <begin position="226"/>
        <end position="245"/>
    </location>
</feature>
<dbReference type="KEGG" id="pfy:PFICI_03651"/>
<keyword evidence="2" id="KW-0812">Transmembrane</keyword>
<dbReference type="OrthoDB" id="5244565at2759"/>
<evidence type="ECO:0000256" key="2">
    <source>
        <dbReference type="SAM" id="Phobius"/>
    </source>
</evidence>
<dbReference type="GeneID" id="19268664"/>
<evidence type="ECO:0000313" key="4">
    <source>
        <dbReference type="Proteomes" id="UP000030651"/>
    </source>
</evidence>
<protein>
    <submittedName>
        <fullName evidence="3">Uncharacterized protein</fullName>
    </submittedName>
</protein>
<evidence type="ECO:0000313" key="3">
    <source>
        <dbReference type="EMBL" id="ETS85626.1"/>
    </source>
</evidence>
<dbReference type="InParanoid" id="W3XK61"/>
<dbReference type="HOGENOM" id="CLU_1065995_0_0_1"/>
<keyword evidence="2" id="KW-0472">Membrane</keyword>
<dbReference type="AlphaFoldDB" id="W3XK61"/>
<organism evidence="3 4">
    <name type="scientific">Pestalotiopsis fici (strain W106-1 / CGMCC3.15140)</name>
    <dbReference type="NCBI Taxonomy" id="1229662"/>
    <lineage>
        <taxon>Eukaryota</taxon>
        <taxon>Fungi</taxon>
        <taxon>Dikarya</taxon>
        <taxon>Ascomycota</taxon>
        <taxon>Pezizomycotina</taxon>
        <taxon>Sordariomycetes</taxon>
        <taxon>Xylariomycetidae</taxon>
        <taxon>Amphisphaeriales</taxon>
        <taxon>Sporocadaceae</taxon>
        <taxon>Pestalotiopsis</taxon>
    </lineage>
</organism>
<dbReference type="Proteomes" id="UP000030651">
    <property type="component" value="Unassembled WGS sequence"/>
</dbReference>
<accession>W3XK61</accession>
<dbReference type="RefSeq" id="XP_007830423.1">
    <property type="nucleotide sequence ID" value="XM_007832232.1"/>
</dbReference>
<feature type="transmembrane region" description="Helical" evidence="2">
    <location>
        <begin position="33"/>
        <end position="57"/>
    </location>
</feature>